<reference evidence="2" key="1">
    <citation type="submission" date="2018-05" db="EMBL/GenBank/DDBJ databases">
        <title>Draft genome of Mucuna pruriens seed.</title>
        <authorList>
            <person name="Nnadi N.E."/>
            <person name="Vos R."/>
            <person name="Hasami M.H."/>
            <person name="Devisetty U.K."/>
            <person name="Aguiy J.C."/>
        </authorList>
    </citation>
    <scope>NUCLEOTIDE SEQUENCE [LARGE SCALE GENOMIC DNA]</scope>
    <source>
        <strain evidence="2">JCA_2017</strain>
    </source>
</reference>
<dbReference type="STRING" id="157652.A0A371EJB5"/>
<sequence>MEMNSIDCVSFSDGMDEDEIQHHTLHPHHHSEFSSNKPRNGGGNNNNVMGATTIAPATSVHELLECPVCTNSMYPPIHQEERAFCGLRTCNILDTPMLDHMGNMRMGQKRNLDCNNEAYVARWVNFTPHDSFDNSFPSQHTGPKNSGVYGLEGKGSKCCGHGGHSSVQPEYYNKNNTFVPLVANSGRSSRYSGVVGQSGSSGQQNLCSGTVRCRDDSGRDSGGAEDALSPMTCLLWQRVFSSQSSSVLRQPSALKIAAITLFAIPYPSSGVGRSVSLSGINYYGLYPKNRIKEKCVNVEKRGQEEQSIAVRAVVIAVECGKAALWHDKDVVVLCFHVAVGVATITAE</sequence>
<comment type="caution">
    <text evidence="2">The sequence shown here is derived from an EMBL/GenBank/DDBJ whole genome shotgun (WGS) entry which is preliminary data.</text>
</comment>
<evidence type="ECO:0000313" key="2">
    <source>
        <dbReference type="EMBL" id="RDX65969.1"/>
    </source>
</evidence>
<organism evidence="2 3">
    <name type="scientific">Mucuna pruriens</name>
    <name type="common">Velvet bean</name>
    <name type="synonym">Dolichos pruriens</name>
    <dbReference type="NCBI Taxonomy" id="157652"/>
    <lineage>
        <taxon>Eukaryota</taxon>
        <taxon>Viridiplantae</taxon>
        <taxon>Streptophyta</taxon>
        <taxon>Embryophyta</taxon>
        <taxon>Tracheophyta</taxon>
        <taxon>Spermatophyta</taxon>
        <taxon>Magnoliopsida</taxon>
        <taxon>eudicotyledons</taxon>
        <taxon>Gunneridae</taxon>
        <taxon>Pentapetalae</taxon>
        <taxon>rosids</taxon>
        <taxon>fabids</taxon>
        <taxon>Fabales</taxon>
        <taxon>Fabaceae</taxon>
        <taxon>Papilionoideae</taxon>
        <taxon>50 kb inversion clade</taxon>
        <taxon>NPAAA clade</taxon>
        <taxon>indigoferoid/millettioid clade</taxon>
        <taxon>Phaseoleae</taxon>
        <taxon>Mucuna</taxon>
    </lineage>
</organism>
<evidence type="ECO:0000313" key="3">
    <source>
        <dbReference type="Proteomes" id="UP000257109"/>
    </source>
</evidence>
<dbReference type="EMBL" id="QJKJ01013649">
    <property type="protein sequence ID" value="RDX65969.1"/>
    <property type="molecule type" value="Genomic_DNA"/>
</dbReference>
<feature type="region of interest" description="Disordered" evidence="1">
    <location>
        <begin position="25"/>
        <end position="48"/>
    </location>
</feature>
<proteinExistence type="predicted"/>
<dbReference type="AlphaFoldDB" id="A0A371EJB5"/>
<keyword evidence="3" id="KW-1185">Reference proteome</keyword>
<dbReference type="OrthoDB" id="1710506at2759"/>
<dbReference type="Proteomes" id="UP000257109">
    <property type="component" value="Unassembled WGS sequence"/>
</dbReference>
<protein>
    <submittedName>
        <fullName evidence="2">E3 ubiquitin-protein ligase SINAT4</fullName>
    </submittedName>
</protein>
<accession>A0A371EJB5</accession>
<gene>
    <name evidence="2" type="primary">SINAT4</name>
    <name evidence="2" type="ORF">CR513_55319</name>
</gene>
<feature type="non-terminal residue" evidence="2">
    <location>
        <position position="1"/>
    </location>
</feature>
<evidence type="ECO:0000256" key="1">
    <source>
        <dbReference type="SAM" id="MobiDB-lite"/>
    </source>
</evidence>
<name>A0A371EJB5_MUCPR</name>